<comment type="similarity">
    <text evidence="1">Belongs to the syntaxin family.</text>
</comment>
<feature type="domain" description="T-SNARE coiled-coil homology" evidence="3">
    <location>
        <begin position="183"/>
        <end position="245"/>
    </location>
</feature>
<keyword evidence="2" id="KW-1133">Transmembrane helix</keyword>
<dbReference type="GO" id="GO:0000149">
    <property type="term" value="F:SNARE binding"/>
    <property type="evidence" value="ECO:0007669"/>
    <property type="project" value="TreeGrafter"/>
</dbReference>
<dbReference type="Proteomes" id="UP000594342">
    <property type="component" value="Unassembled WGS sequence"/>
</dbReference>
<evidence type="ECO:0000259" key="3">
    <source>
        <dbReference type="PROSITE" id="PS50192"/>
    </source>
</evidence>
<evidence type="ECO:0000313" key="5">
    <source>
        <dbReference type="Proteomes" id="UP000594342"/>
    </source>
</evidence>
<keyword evidence="5" id="KW-1185">Reference proteome</keyword>
<dbReference type="InterPro" id="IPR010989">
    <property type="entry name" value="SNARE"/>
</dbReference>
<reference evidence="4 5" key="1">
    <citation type="submission" date="2018-10" db="EMBL/GenBank/DDBJ databases">
        <authorList>
            <consortium name="IHU Genomes"/>
        </authorList>
    </citation>
    <scope>NUCLEOTIDE SEQUENCE [LARGE SCALE GENOMIC DNA]</scope>
    <source>
        <strain evidence="4 5">A1</strain>
    </source>
</reference>
<dbReference type="GO" id="GO:0005484">
    <property type="term" value="F:SNAP receptor activity"/>
    <property type="evidence" value="ECO:0007669"/>
    <property type="project" value="InterPro"/>
</dbReference>
<accession>A0A5K0UBB5</accession>
<dbReference type="GO" id="GO:0006906">
    <property type="term" value="P:vesicle fusion"/>
    <property type="evidence" value="ECO:0007669"/>
    <property type="project" value="TreeGrafter"/>
</dbReference>
<dbReference type="InterPro" id="IPR000727">
    <property type="entry name" value="T_SNARE_dom"/>
</dbReference>
<dbReference type="Gene3D" id="1.20.5.110">
    <property type="match status" value="1"/>
</dbReference>
<evidence type="ECO:0000256" key="2">
    <source>
        <dbReference type="SAM" id="Phobius"/>
    </source>
</evidence>
<gene>
    <name evidence="4" type="ORF">YASMINEVIRUS_1563</name>
</gene>
<dbReference type="PROSITE" id="PS00914">
    <property type="entry name" value="SYNTAXIN"/>
    <property type="match status" value="1"/>
</dbReference>
<name>A0A5K0UBB5_9VIRU</name>
<dbReference type="SUPFAM" id="SSF47661">
    <property type="entry name" value="t-snare proteins"/>
    <property type="match status" value="1"/>
</dbReference>
<dbReference type="CDD" id="cd15848">
    <property type="entry name" value="SNARE_syntaxin1-like"/>
    <property type="match status" value="1"/>
</dbReference>
<dbReference type="PANTHER" id="PTHR19957">
    <property type="entry name" value="SYNTAXIN"/>
    <property type="match status" value="1"/>
</dbReference>
<dbReference type="GO" id="GO:0016020">
    <property type="term" value="C:membrane"/>
    <property type="evidence" value="ECO:0007669"/>
    <property type="project" value="InterPro"/>
</dbReference>
<dbReference type="InterPro" id="IPR006012">
    <property type="entry name" value="Syntaxin/epimorphin_CS"/>
</dbReference>
<protein>
    <submittedName>
        <fullName evidence="4">Putative t-snare protein</fullName>
    </submittedName>
</protein>
<evidence type="ECO:0000313" key="4">
    <source>
        <dbReference type="EMBL" id="VBB19031.1"/>
    </source>
</evidence>
<dbReference type="InterPro" id="IPR045242">
    <property type="entry name" value="Syntaxin"/>
</dbReference>
<keyword evidence="2" id="KW-0472">Membrane</keyword>
<dbReference type="PROSITE" id="PS50192">
    <property type="entry name" value="T_SNARE"/>
    <property type="match status" value="1"/>
</dbReference>
<feature type="transmembrane region" description="Helical" evidence="2">
    <location>
        <begin position="259"/>
        <end position="277"/>
    </location>
</feature>
<dbReference type="Pfam" id="PF05739">
    <property type="entry name" value="SNARE"/>
    <property type="match status" value="1"/>
</dbReference>
<proteinExistence type="inferred from homology"/>
<comment type="caution">
    <text evidence="4">The sequence shown here is derived from an EMBL/GenBank/DDBJ whole genome shotgun (WGS) entry which is preliminary data.</text>
</comment>
<dbReference type="EMBL" id="UPSH01000002">
    <property type="protein sequence ID" value="VBB19031.1"/>
    <property type="molecule type" value="Genomic_DNA"/>
</dbReference>
<organism evidence="4 5">
    <name type="scientific">Yasminevirus sp. GU-2018</name>
    <dbReference type="NCBI Taxonomy" id="2420051"/>
    <lineage>
        <taxon>Viruses</taxon>
        <taxon>Varidnaviria</taxon>
        <taxon>Bamfordvirae</taxon>
        <taxon>Nucleocytoviricota</taxon>
        <taxon>Megaviricetes</taxon>
        <taxon>Imitervirales</taxon>
        <taxon>Mimiviridae</taxon>
        <taxon>Klosneuvirinae</taxon>
        <taxon>Yasminevirus</taxon>
        <taxon>Yasminevirus saudimassiliense</taxon>
    </lineage>
</organism>
<sequence>MRSAPLIDHTLRFREYLDGDGTHHSKKDVVIEITDLRPDSNTESKTEQKAKLRVVDRIDKIIELIDSKTLELEKIVAESLNFNSNVDDVAQKFKACSDQINTISAQVLKIVKTYEKSEPMVFRHYIVIVKEKLQTVEKISSKFRRSQGTSYLTSNSSRDDFDTFDSKTSEQTMMLYRQDDQLRQTVLEREQAIMQIERSVAEINQQFVDVQVMIAMQGEMIDTIDANVVKSLDYVKEGTEELHTAERYDNTNKKMKRRITASVVIGGVIATLTTFTLKKLQVV</sequence>
<dbReference type="SMART" id="SM00397">
    <property type="entry name" value="t_SNARE"/>
    <property type="match status" value="1"/>
</dbReference>
<keyword evidence="2" id="KW-0812">Transmembrane</keyword>
<evidence type="ECO:0000256" key="1">
    <source>
        <dbReference type="ARBA" id="ARBA00009063"/>
    </source>
</evidence>